<protein>
    <submittedName>
        <fullName evidence="2">Uncharacterized protein</fullName>
    </submittedName>
</protein>
<reference evidence="2 3" key="1">
    <citation type="journal article" date="2019" name="Commun. Biol.">
        <title>The bagworm genome reveals a unique fibroin gene that provides high tensile strength.</title>
        <authorList>
            <person name="Kono N."/>
            <person name="Nakamura H."/>
            <person name="Ohtoshi R."/>
            <person name="Tomita M."/>
            <person name="Numata K."/>
            <person name="Arakawa K."/>
        </authorList>
    </citation>
    <scope>NUCLEOTIDE SEQUENCE [LARGE SCALE GENOMIC DNA]</scope>
</reference>
<gene>
    <name evidence="2" type="ORF">EVAR_58464_1</name>
</gene>
<dbReference type="Proteomes" id="UP000299102">
    <property type="component" value="Unassembled WGS sequence"/>
</dbReference>
<evidence type="ECO:0000313" key="3">
    <source>
        <dbReference type="Proteomes" id="UP000299102"/>
    </source>
</evidence>
<accession>A0A4C1YNQ2</accession>
<sequence>MFTIKSNSFGTVVRACAAAGEKRGDVEEIITGVTVPVKCPPAVHHVVFHALPPFDAPPGPRLAVPLPGSCRLRRGHYSATTASLEFQRDIPQRRRADLDLGRFPARCARGEPIEKNLPKEKMKSPSPRAETRRSLFFRLD</sequence>
<evidence type="ECO:0000256" key="1">
    <source>
        <dbReference type="SAM" id="MobiDB-lite"/>
    </source>
</evidence>
<feature type="region of interest" description="Disordered" evidence="1">
    <location>
        <begin position="109"/>
        <end position="140"/>
    </location>
</feature>
<organism evidence="2 3">
    <name type="scientific">Eumeta variegata</name>
    <name type="common">Bagworm moth</name>
    <name type="synonym">Eumeta japonica</name>
    <dbReference type="NCBI Taxonomy" id="151549"/>
    <lineage>
        <taxon>Eukaryota</taxon>
        <taxon>Metazoa</taxon>
        <taxon>Ecdysozoa</taxon>
        <taxon>Arthropoda</taxon>
        <taxon>Hexapoda</taxon>
        <taxon>Insecta</taxon>
        <taxon>Pterygota</taxon>
        <taxon>Neoptera</taxon>
        <taxon>Endopterygota</taxon>
        <taxon>Lepidoptera</taxon>
        <taxon>Glossata</taxon>
        <taxon>Ditrysia</taxon>
        <taxon>Tineoidea</taxon>
        <taxon>Psychidae</taxon>
        <taxon>Oiketicinae</taxon>
        <taxon>Eumeta</taxon>
    </lineage>
</organism>
<dbReference type="EMBL" id="BGZK01001302">
    <property type="protein sequence ID" value="GBP76740.1"/>
    <property type="molecule type" value="Genomic_DNA"/>
</dbReference>
<proteinExistence type="predicted"/>
<keyword evidence="3" id="KW-1185">Reference proteome</keyword>
<dbReference type="AlphaFoldDB" id="A0A4C1YNQ2"/>
<name>A0A4C1YNQ2_EUMVA</name>
<comment type="caution">
    <text evidence="2">The sequence shown here is derived from an EMBL/GenBank/DDBJ whole genome shotgun (WGS) entry which is preliminary data.</text>
</comment>
<evidence type="ECO:0000313" key="2">
    <source>
        <dbReference type="EMBL" id="GBP76740.1"/>
    </source>
</evidence>